<dbReference type="EMBL" id="JABFAD010331436">
    <property type="protein sequence ID" value="MBA0819785.1"/>
    <property type="molecule type" value="Genomic_DNA"/>
</dbReference>
<reference evidence="7 8" key="1">
    <citation type="journal article" date="2019" name="Genome Biol. Evol.">
        <title>Insights into the evolution of the New World diploid cottons (Gossypium, subgenus Houzingenia) based on genome sequencing.</title>
        <authorList>
            <person name="Grover C.E."/>
            <person name="Arick M.A. 2nd"/>
            <person name="Thrash A."/>
            <person name="Conover J.L."/>
            <person name="Sanders W.S."/>
            <person name="Peterson D.G."/>
            <person name="Frelichowski J.E."/>
            <person name="Scheffler J.A."/>
            <person name="Scheffler B.E."/>
            <person name="Wendel J.F."/>
        </authorList>
    </citation>
    <scope>NUCLEOTIDE SEQUENCE [LARGE SCALE GENOMIC DNA]</scope>
    <source>
        <strain evidence="7">0</strain>
        <tissue evidence="7">Leaf</tissue>
    </source>
</reference>
<dbReference type="InterPro" id="IPR002495">
    <property type="entry name" value="Glyco_trans_8"/>
</dbReference>
<keyword evidence="8" id="KW-1185">Reference proteome</keyword>
<feature type="non-terminal residue" evidence="7">
    <location>
        <position position="1"/>
    </location>
</feature>
<dbReference type="GO" id="GO:0047262">
    <property type="term" value="F:polygalacturonate 4-alpha-galacturonosyltransferase activity"/>
    <property type="evidence" value="ECO:0007669"/>
    <property type="project" value="InterPro"/>
</dbReference>
<proteinExistence type="inferred from homology"/>
<evidence type="ECO:0000256" key="3">
    <source>
        <dbReference type="ARBA" id="ARBA00022676"/>
    </source>
</evidence>
<feature type="repeat" description="PPR" evidence="6">
    <location>
        <begin position="499"/>
        <end position="533"/>
    </location>
</feature>
<evidence type="ECO:0000313" key="7">
    <source>
        <dbReference type="EMBL" id="MBA0819785.1"/>
    </source>
</evidence>
<dbReference type="NCBIfam" id="TIGR00756">
    <property type="entry name" value="PPR"/>
    <property type="match status" value="2"/>
</dbReference>
<dbReference type="Pfam" id="PF01535">
    <property type="entry name" value="PPR"/>
    <property type="match status" value="7"/>
</dbReference>
<dbReference type="InterPro" id="IPR011990">
    <property type="entry name" value="TPR-like_helical_dom_sf"/>
</dbReference>
<dbReference type="UniPathway" id="UPA00845"/>
<protein>
    <recommendedName>
        <fullName evidence="9">Hexosyltransferase</fullName>
    </recommendedName>
</protein>
<dbReference type="Pfam" id="PF01501">
    <property type="entry name" value="Glyco_transf_8"/>
    <property type="match status" value="1"/>
</dbReference>
<accession>A0A7J9IF28</accession>
<comment type="pathway">
    <text evidence="1">Glycan metabolism; pectin biosynthesis.</text>
</comment>
<dbReference type="PANTHER" id="PTHR32116:SF7">
    <property type="entry name" value="GALACTURONOSYLTRANSFERASE 4-RELATED"/>
    <property type="match status" value="1"/>
</dbReference>
<dbReference type="Pfam" id="PF20431">
    <property type="entry name" value="E_motif"/>
    <property type="match status" value="1"/>
</dbReference>
<organism evidence="7 8">
    <name type="scientific">Gossypium harknessii</name>
    <dbReference type="NCBI Taxonomy" id="34285"/>
    <lineage>
        <taxon>Eukaryota</taxon>
        <taxon>Viridiplantae</taxon>
        <taxon>Streptophyta</taxon>
        <taxon>Embryophyta</taxon>
        <taxon>Tracheophyta</taxon>
        <taxon>Spermatophyta</taxon>
        <taxon>Magnoliopsida</taxon>
        <taxon>eudicotyledons</taxon>
        <taxon>Gunneridae</taxon>
        <taxon>Pentapetalae</taxon>
        <taxon>rosids</taxon>
        <taxon>malvids</taxon>
        <taxon>Malvales</taxon>
        <taxon>Malvaceae</taxon>
        <taxon>Malvoideae</taxon>
        <taxon>Gossypium</taxon>
    </lineage>
</organism>
<sequence length="758" mass="87794">TAKTLPKGLHCLPLRLTTEYYTLNSSQQNFLDEDKLEDPRLYHYALFSDNILAAAVVVNSTISHVKHPSKHVFHIVTDRLNYAAMRMWFLRNSPGKVTIQVQNIEEFTWLNSSYSPVLKQLGSPSIRDYYFRAHRSNSVSNLKYRNPKYLSILNHLRFYLPEIFPKLNKVLFLDDDVVVQKDLSDLWSLDLKGNVNGAVETCGESFHRFDRYLNFSHPLISKNFDPHACGWAYGMNIFDLAEWRRQNITEVYHRWQKLNHDRQLWKLGTLPPGLITFWKCIHPLNRSWHVLGLGYDPNVNQREIERAAVIHYNGNLKPWLEIGIPKYRNYWAKYVDYDTERLARLNFFLLSARQPTHHAKSFVTKPASSSYTWECNVRINEFGHRGSVEEAKKLFDEMPHSLKDAASYASMIDVYLKNDDLPKAETLFHSLPYRNIFAESAMIHGYVKARRLPEARRLFNDMVDRNAFSGTSLISGYFAIGQVGEGRLLFEQMPDSLKNVVSWTTFVLGYARNGLINEGRHTFDRIPDKNIVAWTAMLESYVDNDQIDDALRFFYQMPQKEPDKNIAKHYSCLVGIIGQAGQLDKAMSVVKKMPPSKRDGTFLGALLAACRAHGGHKIANHISKQLIELEPTDSGVYVLLANVYAAHEKWDEFAQVRKMMRERKLKKVASFSQVEVKGKNHVFFVGDRSDPQVEGIHEMLRLMHYHLLRPRWVTLDEIEHLNVSLLTQLLDLQGAEEKCSFFYVIQVLVHTAVKIRRL</sequence>
<gene>
    <name evidence="7" type="ORF">Gohar_027923</name>
</gene>
<dbReference type="Gene3D" id="3.90.550.10">
    <property type="entry name" value="Spore Coat Polysaccharide Biosynthesis Protein SpsA, Chain A"/>
    <property type="match status" value="1"/>
</dbReference>
<dbReference type="CDD" id="cd06429">
    <property type="entry name" value="GT8_like_1"/>
    <property type="match status" value="1"/>
</dbReference>
<evidence type="ECO:0000256" key="5">
    <source>
        <dbReference type="ARBA" id="ARBA00022737"/>
    </source>
</evidence>
<name>A0A7J9IF28_9ROSI</name>
<dbReference type="Gene3D" id="1.25.40.10">
    <property type="entry name" value="Tetratricopeptide repeat domain"/>
    <property type="match status" value="3"/>
</dbReference>
<dbReference type="InterPro" id="IPR002885">
    <property type="entry name" value="PPR_rpt"/>
</dbReference>
<comment type="caution">
    <text evidence="7">The sequence shown here is derived from an EMBL/GenBank/DDBJ whole genome shotgun (WGS) entry which is preliminary data.</text>
</comment>
<keyword evidence="3" id="KW-0328">Glycosyltransferase</keyword>
<comment type="similarity">
    <text evidence="2">Belongs to the glycosyltransferase 8 family.</text>
</comment>
<dbReference type="PROSITE" id="PS51375">
    <property type="entry name" value="PPR"/>
    <property type="match status" value="2"/>
</dbReference>
<dbReference type="InterPro" id="IPR029993">
    <property type="entry name" value="GAUT"/>
</dbReference>
<keyword evidence="5" id="KW-0677">Repeat</keyword>
<keyword evidence="4" id="KW-0808">Transferase</keyword>
<dbReference type="InterPro" id="IPR029044">
    <property type="entry name" value="Nucleotide-diphossugar_trans"/>
</dbReference>
<evidence type="ECO:0000256" key="6">
    <source>
        <dbReference type="PROSITE-ProRule" id="PRU00708"/>
    </source>
</evidence>
<dbReference type="SUPFAM" id="SSF53448">
    <property type="entry name" value="Nucleotide-diphospho-sugar transferases"/>
    <property type="match status" value="1"/>
</dbReference>
<dbReference type="InterPro" id="IPR046848">
    <property type="entry name" value="E_motif"/>
</dbReference>
<dbReference type="PANTHER" id="PTHR32116">
    <property type="entry name" value="GALACTURONOSYLTRANSFERASE 4-RELATED"/>
    <property type="match status" value="1"/>
</dbReference>
<dbReference type="AlphaFoldDB" id="A0A7J9IF28"/>
<evidence type="ECO:0000256" key="4">
    <source>
        <dbReference type="ARBA" id="ARBA00022679"/>
    </source>
</evidence>
<dbReference type="Proteomes" id="UP000593560">
    <property type="component" value="Unassembled WGS sequence"/>
</dbReference>
<evidence type="ECO:0000256" key="1">
    <source>
        <dbReference type="ARBA" id="ARBA00004877"/>
    </source>
</evidence>
<dbReference type="FunFam" id="1.25.40.10:FF:000158">
    <property type="entry name" value="pentatricopeptide repeat-containing protein At2g33680"/>
    <property type="match status" value="1"/>
</dbReference>
<evidence type="ECO:0008006" key="9">
    <source>
        <dbReference type="Google" id="ProtNLM"/>
    </source>
</evidence>
<dbReference type="GO" id="GO:0099402">
    <property type="term" value="P:plant organ development"/>
    <property type="evidence" value="ECO:0007669"/>
    <property type="project" value="UniProtKB-ARBA"/>
</dbReference>
<dbReference type="OrthoDB" id="411524at2759"/>
<feature type="repeat" description="PPR" evidence="6">
    <location>
        <begin position="435"/>
        <end position="469"/>
    </location>
</feature>
<dbReference type="GO" id="GO:0045489">
    <property type="term" value="P:pectin biosynthetic process"/>
    <property type="evidence" value="ECO:0007669"/>
    <property type="project" value="UniProtKB-UniPathway"/>
</dbReference>
<evidence type="ECO:0000313" key="8">
    <source>
        <dbReference type="Proteomes" id="UP000593560"/>
    </source>
</evidence>
<dbReference type="SUPFAM" id="SSF48452">
    <property type="entry name" value="TPR-like"/>
    <property type="match status" value="1"/>
</dbReference>
<evidence type="ECO:0000256" key="2">
    <source>
        <dbReference type="ARBA" id="ARBA00006351"/>
    </source>
</evidence>